<evidence type="ECO:0008006" key="3">
    <source>
        <dbReference type="Google" id="ProtNLM"/>
    </source>
</evidence>
<dbReference type="RefSeq" id="WP_089819413.1">
    <property type="nucleotide sequence ID" value="NZ_FOZK01000006.1"/>
</dbReference>
<protein>
    <recommendedName>
        <fullName evidence="3">Hsp20/alpha crystallin family protein</fullName>
    </recommendedName>
</protein>
<evidence type="ECO:0000313" key="2">
    <source>
        <dbReference type="Proteomes" id="UP000199062"/>
    </source>
</evidence>
<evidence type="ECO:0000313" key="1">
    <source>
        <dbReference type="EMBL" id="SFS13074.1"/>
    </source>
</evidence>
<sequence length="82" mass="9003">MDAPHQLRTAADEHDDVSITHREFEETAELTVDFGADAHASVDVVGDTAIVVADGEQYEFEVPEEATEVTTNDGMLIIRSDR</sequence>
<dbReference type="InterPro" id="IPR055551">
    <property type="entry name" value="DUF7127"/>
</dbReference>
<dbReference type="Pfam" id="PF23444">
    <property type="entry name" value="DUF7127"/>
    <property type="match status" value="1"/>
</dbReference>
<dbReference type="EMBL" id="FOZK01000006">
    <property type="protein sequence ID" value="SFS13074.1"/>
    <property type="molecule type" value="Genomic_DNA"/>
</dbReference>
<organism evidence="1 2">
    <name type="scientific">Halomicrobium zhouii</name>
    <dbReference type="NCBI Taxonomy" id="767519"/>
    <lineage>
        <taxon>Archaea</taxon>
        <taxon>Methanobacteriati</taxon>
        <taxon>Methanobacteriota</taxon>
        <taxon>Stenosarchaea group</taxon>
        <taxon>Halobacteria</taxon>
        <taxon>Halobacteriales</taxon>
        <taxon>Haloarculaceae</taxon>
        <taxon>Halomicrobium</taxon>
    </lineage>
</organism>
<reference evidence="1 2" key="1">
    <citation type="submission" date="2016-10" db="EMBL/GenBank/DDBJ databases">
        <authorList>
            <person name="de Groot N.N."/>
        </authorList>
    </citation>
    <scope>NUCLEOTIDE SEQUENCE [LARGE SCALE GENOMIC DNA]</scope>
    <source>
        <strain evidence="1 2">CGMCC 1.10457</strain>
    </source>
</reference>
<accession>A0A1I6MBK8</accession>
<dbReference type="AlphaFoldDB" id="A0A1I6MBK8"/>
<keyword evidence="2" id="KW-1185">Reference proteome</keyword>
<dbReference type="Proteomes" id="UP000199062">
    <property type="component" value="Unassembled WGS sequence"/>
</dbReference>
<proteinExistence type="predicted"/>
<name>A0A1I6MBK8_9EURY</name>
<gene>
    <name evidence="1" type="ORF">SAMN05216559_4192</name>
</gene>